<keyword evidence="5" id="KW-0676">Redox-active center</keyword>
<dbReference type="PANTHER" id="PTHR30111">
    <property type="entry name" value="33 KDA CHAPERONIN"/>
    <property type="match status" value="1"/>
</dbReference>
<dbReference type="SUPFAM" id="SSF64397">
    <property type="entry name" value="Hsp33 domain"/>
    <property type="match status" value="1"/>
</dbReference>
<dbReference type="OrthoDB" id="5289759at2"/>
<dbReference type="PIRSF" id="PIRSF005261">
    <property type="entry name" value="Heat_shock_Hsp33"/>
    <property type="match status" value="1"/>
</dbReference>
<dbReference type="EMBL" id="LUKE01000006">
    <property type="protein sequence ID" value="KYG61681.1"/>
    <property type="molecule type" value="Genomic_DNA"/>
</dbReference>
<evidence type="ECO:0000313" key="7">
    <source>
        <dbReference type="Proteomes" id="UP000075320"/>
    </source>
</evidence>
<protein>
    <submittedName>
        <fullName evidence="6">Heat-shock protein Hsp33</fullName>
    </submittedName>
</protein>
<evidence type="ECO:0000256" key="3">
    <source>
        <dbReference type="ARBA" id="ARBA00023157"/>
    </source>
</evidence>
<dbReference type="CDD" id="cd00498">
    <property type="entry name" value="Hsp33"/>
    <property type="match status" value="1"/>
</dbReference>
<dbReference type="InterPro" id="IPR016154">
    <property type="entry name" value="Heat_shock_Hsp33_C"/>
</dbReference>
<dbReference type="InterPro" id="IPR000397">
    <property type="entry name" value="Heat_shock_Hsp33"/>
</dbReference>
<organism evidence="6 7">
    <name type="scientific">Bdellovibrio bacteriovorus</name>
    <dbReference type="NCBI Taxonomy" id="959"/>
    <lineage>
        <taxon>Bacteria</taxon>
        <taxon>Pseudomonadati</taxon>
        <taxon>Bdellovibrionota</taxon>
        <taxon>Bdellovibrionia</taxon>
        <taxon>Bdellovibrionales</taxon>
        <taxon>Pseudobdellovibrionaceae</taxon>
        <taxon>Bdellovibrio</taxon>
    </lineage>
</organism>
<comment type="caution">
    <text evidence="6">The sequence shown here is derived from an EMBL/GenBank/DDBJ whole genome shotgun (WGS) entry which is preliminary data.</text>
</comment>
<name>A0A150WFV2_BDEBC</name>
<dbReference type="SUPFAM" id="SSF118352">
    <property type="entry name" value="HSP33 redox switch-like"/>
    <property type="match status" value="1"/>
</dbReference>
<keyword evidence="1" id="KW-0963">Cytoplasm</keyword>
<dbReference type="RefSeq" id="WP_061836763.1">
    <property type="nucleotide sequence ID" value="NZ_LUKE01000006.1"/>
</dbReference>
<dbReference type="Gene3D" id="3.55.30.10">
    <property type="entry name" value="Hsp33 domain"/>
    <property type="match status" value="1"/>
</dbReference>
<proteinExistence type="predicted"/>
<gene>
    <name evidence="6" type="ORF">AZI86_18475</name>
</gene>
<keyword evidence="2" id="KW-0862">Zinc</keyword>
<dbReference type="GO" id="GO:0044183">
    <property type="term" value="F:protein folding chaperone"/>
    <property type="evidence" value="ECO:0007669"/>
    <property type="project" value="TreeGrafter"/>
</dbReference>
<reference evidence="6 7" key="1">
    <citation type="submission" date="2016-03" db="EMBL/GenBank/DDBJ databases">
        <authorList>
            <person name="Ploux O."/>
        </authorList>
    </citation>
    <scope>NUCLEOTIDE SEQUENCE [LARGE SCALE GENOMIC DNA]</scope>
    <source>
        <strain evidence="6 7">R0</strain>
    </source>
</reference>
<dbReference type="GO" id="GO:0051082">
    <property type="term" value="F:unfolded protein binding"/>
    <property type="evidence" value="ECO:0007669"/>
    <property type="project" value="InterPro"/>
</dbReference>
<dbReference type="Gene3D" id="3.90.1280.10">
    <property type="entry name" value="HSP33 redox switch-like"/>
    <property type="match status" value="1"/>
</dbReference>
<sequence>MSKERVHRFVSKDFTLRVAAVNATGVVQHMQGLQDTYPLATVAVGRSMVGALLMASQLKDGQMVGILFRGNGPLRSIYAEASFEGHVRGYTPAPHYQPENYNNGLSLREAVGIGLLNVTRHQPFQKQPFQGTVEIVSGEIGEDIAHYLHQSHQIRSLVSLGVYLDTYGKVRAAGGVLIEVMPGVEETLVEKIQKNYEDKKPNISKMLMDGAEPIDLVRPFLDGIEFEEIPHDHNIEYHCPCTKDRVVRALETLGESELKDMIAKNEPADVTCQICGKPYNVSVAEITEIHDKIHRESLH</sequence>
<accession>A0A150WFV2</accession>
<dbReference type="AlphaFoldDB" id="A0A150WFV2"/>
<dbReference type="GO" id="GO:0005737">
    <property type="term" value="C:cytoplasm"/>
    <property type="evidence" value="ECO:0007669"/>
    <property type="project" value="InterPro"/>
</dbReference>
<evidence type="ECO:0000313" key="6">
    <source>
        <dbReference type="EMBL" id="KYG61681.1"/>
    </source>
</evidence>
<keyword evidence="4" id="KW-0143">Chaperone</keyword>
<evidence type="ECO:0000256" key="5">
    <source>
        <dbReference type="ARBA" id="ARBA00023284"/>
    </source>
</evidence>
<keyword evidence="7" id="KW-1185">Reference proteome</keyword>
<dbReference type="GO" id="GO:0042026">
    <property type="term" value="P:protein refolding"/>
    <property type="evidence" value="ECO:0007669"/>
    <property type="project" value="TreeGrafter"/>
</dbReference>
<dbReference type="Proteomes" id="UP000075320">
    <property type="component" value="Unassembled WGS sequence"/>
</dbReference>
<evidence type="ECO:0000256" key="4">
    <source>
        <dbReference type="ARBA" id="ARBA00023186"/>
    </source>
</evidence>
<evidence type="ECO:0000256" key="1">
    <source>
        <dbReference type="ARBA" id="ARBA00022490"/>
    </source>
</evidence>
<dbReference type="Pfam" id="PF01430">
    <property type="entry name" value="HSP33"/>
    <property type="match status" value="1"/>
</dbReference>
<keyword evidence="3" id="KW-1015">Disulfide bond</keyword>
<evidence type="ECO:0000256" key="2">
    <source>
        <dbReference type="ARBA" id="ARBA00022833"/>
    </source>
</evidence>
<dbReference type="InterPro" id="IPR016153">
    <property type="entry name" value="Heat_shock_Hsp33_N"/>
</dbReference>
<dbReference type="PANTHER" id="PTHR30111:SF1">
    <property type="entry name" value="33 KDA CHAPERONIN"/>
    <property type="match status" value="1"/>
</dbReference>